<name>A0ACC2L5Z2_PERAE</name>
<accession>A0ACC2L5Z2</accession>
<evidence type="ECO:0000313" key="2">
    <source>
        <dbReference type="Proteomes" id="UP001234297"/>
    </source>
</evidence>
<dbReference type="EMBL" id="CM056815">
    <property type="protein sequence ID" value="KAJ8628845.1"/>
    <property type="molecule type" value="Genomic_DNA"/>
</dbReference>
<dbReference type="Proteomes" id="UP001234297">
    <property type="component" value="Chromosome 7"/>
</dbReference>
<proteinExistence type="predicted"/>
<gene>
    <name evidence="1" type="ORF">MRB53_022168</name>
</gene>
<keyword evidence="2" id="KW-1185">Reference proteome</keyword>
<evidence type="ECO:0000313" key="1">
    <source>
        <dbReference type="EMBL" id="KAJ8628845.1"/>
    </source>
</evidence>
<sequence>MVGEKRLDIMELLATLKIVVSSGIVLPPRLRNNRQRRVRISSLIPECNRNPISATFFSETGDISSAIKTEPSLIRSARSNQTVRILLLYRKPVAHRQISPRPLSPSQNQNQPLNDLDWPQSEPFPLRLRNPRYPPDLGRHRRCNPTASPPSFKRPLLVLLPFFAFYF</sequence>
<reference evidence="1 2" key="1">
    <citation type="journal article" date="2022" name="Hortic Res">
        <title>A haplotype resolved chromosomal level avocado genome allows analysis of novel avocado genes.</title>
        <authorList>
            <person name="Nath O."/>
            <person name="Fletcher S.J."/>
            <person name="Hayward A."/>
            <person name="Shaw L.M."/>
            <person name="Masouleh A.K."/>
            <person name="Furtado A."/>
            <person name="Henry R.J."/>
            <person name="Mitter N."/>
        </authorList>
    </citation>
    <scope>NUCLEOTIDE SEQUENCE [LARGE SCALE GENOMIC DNA]</scope>
    <source>
        <strain evidence="2">cv. Hass</strain>
    </source>
</reference>
<organism evidence="1 2">
    <name type="scientific">Persea americana</name>
    <name type="common">Avocado</name>
    <dbReference type="NCBI Taxonomy" id="3435"/>
    <lineage>
        <taxon>Eukaryota</taxon>
        <taxon>Viridiplantae</taxon>
        <taxon>Streptophyta</taxon>
        <taxon>Embryophyta</taxon>
        <taxon>Tracheophyta</taxon>
        <taxon>Spermatophyta</taxon>
        <taxon>Magnoliopsida</taxon>
        <taxon>Magnoliidae</taxon>
        <taxon>Laurales</taxon>
        <taxon>Lauraceae</taxon>
        <taxon>Persea</taxon>
    </lineage>
</organism>
<comment type="caution">
    <text evidence="1">The sequence shown here is derived from an EMBL/GenBank/DDBJ whole genome shotgun (WGS) entry which is preliminary data.</text>
</comment>
<protein>
    <submittedName>
        <fullName evidence="1">Uncharacterized protein</fullName>
    </submittedName>
</protein>